<dbReference type="PROSITE" id="PS50011">
    <property type="entry name" value="PROTEIN_KINASE_DOM"/>
    <property type="match status" value="1"/>
</dbReference>
<dbReference type="GO" id="GO:0016020">
    <property type="term" value="C:membrane"/>
    <property type="evidence" value="ECO:0007669"/>
    <property type="project" value="UniProtKB-SubCell"/>
</dbReference>
<dbReference type="RefSeq" id="XP_044541585.1">
    <property type="nucleotide sequence ID" value="XM_044690251.1"/>
</dbReference>
<dbReference type="GeneID" id="68106734"/>
<evidence type="ECO:0000256" key="9">
    <source>
        <dbReference type="ARBA" id="ARBA00047899"/>
    </source>
</evidence>
<dbReference type="Pfam" id="PF05241">
    <property type="entry name" value="EBP"/>
    <property type="match status" value="1"/>
</dbReference>
<dbReference type="PROSITE" id="PS00107">
    <property type="entry name" value="PROTEIN_KINASE_ATP"/>
    <property type="match status" value="1"/>
</dbReference>
<evidence type="ECO:0000256" key="5">
    <source>
        <dbReference type="ARBA" id="ARBA00022777"/>
    </source>
</evidence>
<keyword evidence="3 11" id="KW-0812">Transmembrane</keyword>
<evidence type="ECO:0000256" key="12">
    <source>
        <dbReference type="PROSITE-ProRule" id="PRU10141"/>
    </source>
</evidence>
<gene>
    <name evidence="16" type="ORF">C9374_014281</name>
</gene>
<dbReference type="Gene3D" id="1.10.510.10">
    <property type="entry name" value="Transferase(Phosphotransferase) domain 1"/>
    <property type="match status" value="1"/>
</dbReference>
<feature type="domain" description="EXPERA" evidence="15">
    <location>
        <begin position="14"/>
        <end position="165"/>
    </location>
</feature>
<sequence length="795" mass="90234">MASSSSSKFSFSWADKIIFVWLFIDLIVHGVLESSFVYFSLTTTVAKAQPQSTLGKMLHWVWLEYGKNADAKWLVLDPCVVSVELLTCTVDTLLCAIVMYTMWTNKPSRHFWQIVLCVCELYGDWMTFVPAILEGGHNLNMDPYFFWLYTVGSNGVWVIMPLLLLYQSYGHLRVLFESTMYLESLSFVNNSAMNGGALYLSRWVYNDKITSYYSFYNVQDLTFQNNTAQLRGGAMFFVLDPLTHHYTMRFTKTSCTSNLARYSGGCMYSSILLYLYELNGLEDSDNNALSYGNFIGYPLRNFTFHSTLQFSSSRRITIEGVSTIPDIAIYPGEKLQNLSLIIQNFDGEFVKFLVAPLSIKYSSTFIKMDYLLTTTTSSSSNYNLQINNLSVRLLSPTTSQNVSITAFLVIDASNEIPFNIITLPCPERYHLESRYSVDGFICVEDSHVPFEIIIPVVRVVQKLKTLEKKQRAEKQLESNFIGMKTYIEGGYSLLQHDFLDRSSENSTYLIPVEDLSIIKKIGEGGNGSVYHAKWNGSEVAVKSIKSDVSNEESEEFQKEAALLSTLRHPNIVNFYGVSIINSTKCMVVEYLPRGSLDRMIYNCRSGQCVLKLFQKLDILLGVAKGMAYMHSLKPNPVLHRDLKPANILLDHSLTSKVCDFGLSTIMGNTNTATTNIGTFFYMANEMIEGDVKYNHKVDVYSFAIIIHSTTSTDSNEGGARVLMQVLKGNRPLIPFSIDNNEELVLWLNEFLVPQNREIDIQTLVKILSTYIDLMKQCWQSNPELRPNFLQIVEVL</sequence>
<dbReference type="CDD" id="cd13999">
    <property type="entry name" value="STKc_MAP3K-like"/>
    <property type="match status" value="1"/>
</dbReference>
<reference evidence="16 17" key="1">
    <citation type="journal article" date="2018" name="BMC Genomics">
        <title>The genome of Naegleria lovaniensis, the basis for a comparative approach to unravel pathogenicity factors of the human pathogenic amoeba N. fowleri.</title>
        <authorList>
            <person name="Liechti N."/>
            <person name="Schurch N."/>
            <person name="Bruggmann R."/>
            <person name="Wittwer M."/>
        </authorList>
    </citation>
    <scope>NUCLEOTIDE SEQUENCE [LARGE SCALE GENOMIC DNA]</scope>
    <source>
        <strain evidence="16 17">ATCC 30569</strain>
    </source>
</reference>
<evidence type="ECO:0000256" key="13">
    <source>
        <dbReference type="SAM" id="Phobius"/>
    </source>
</evidence>
<dbReference type="EMBL" id="PYSW02000084">
    <property type="protein sequence ID" value="KAG2370721.1"/>
    <property type="molecule type" value="Genomic_DNA"/>
</dbReference>
<evidence type="ECO:0000256" key="6">
    <source>
        <dbReference type="ARBA" id="ARBA00022840"/>
    </source>
</evidence>
<evidence type="ECO:0000313" key="17">
    <source>
        <dbReference type="Proteomes" id="UP000816034"/>
    </source>
</evidence>
<dbReference type="GO" id="GO:0004674">
    <property type="term" value="F:protein serine/threonine kinase activity"/>
    <property type="evidence" value="ECO:0007669"/>
    <property type="project" value="UniProtKB-EC"/>
</dbReference>
<evidence type="ECO:0000259" key="14">
    <source>
        <dbReference type="PROSITE" id="PS50011"/>
    </source>
</evidence>
<evidence type="ECO:0000256" key="11">
    <source>
        <dbReference type="PROSITE-ProRule" id="PRU01087"/>
    </source>
</evidence>
<dbReference type="AlphaFoldDB" id="A0AA88KAI3"/>
<evidence type="ECO:0000256" key="7">
    <source>
        <dbReference type="ARBA" id="ARBA00022989"/>
    </source>
</evidence>
<keyword evidence="6 12" id="KW-0067">ATP-binding</keyword>
<evidence type="ECO:0000256" key="2">
    <source>
        <dbReference type="ARBA" id="ARBA00022679"/>
    </source>
</evidence>
<dbReference type="InterPro" id="IPR033118">
    <property type="entry name" value="EXPERA"/>
</dbReference>
<dbReference type="FunFam" id="3.30.200.20:FF:000034">
    <property type="entry name" value="Kinase suppressor of Ras 1"/>
    <property type="match status" value="1"/>
</dbReference>
<feature type="transmembrane region" description="Helical" evidence="13">
    <location>
        <begin position="80"/>
        <end position="102"/>
    </location>
</feature>
<evidence type="ECO:0000256" key="4">
    <source>
        <dbReference type="ARBA" id="ARBA00022741"/>
    </source>
</evidence>
<feature type="transmembrane region" description="Helical" evidence="13">
    <location>
        <begin position="114"/>
        <end position="133"/>
    </location>
</feature>
<dbReference type="PANTHER" id="PTHR44329:SF288">
    <property type="entry name" value="MITOGEN-ACTIVATED PROTEIN KINASE KINASE KINASE 20"/>
    <property type="match status" value="1"/>
</dbReference>
<keyword evidence="2" id="KW-0808">Transferase</keyword>
<dbReference type="InterPro" id="IPR008271">
    <property type="entry name" value="Ser/Thr_kinase_AS"/>
</dbReference>
<dbReference type="InterPro" id="IPR051681">
    <property type="entry name" value="Ser/Thr_Kinases-Pseudokinases"/>
</dbReference>
<dbReference type="PROSITE" id="PS00108">
    <property type="entry name" value="PROTEIN_KINASE_ST"/>
    <property type="match status" value="1"/>
</dbReference>
<comment type="catalytic activity">
    <reaction evidence="10">
        <text>L-seryl-[protein] + ATP = O-phospho-L-seryl-[protein] + ADP + H(+)</text>
        <dbReference type="Rhea" id="RHEA:17989"/>
        <dbReference type="Rhea" id="RHEA-COMP:9863"/>
        <dbReference type="Rhea" id="RHEA-COMP:11604"/>
        <dbReference type="ChEBI" id="CHEBI:15378"/>
        <dbReference type="ChEBI" id="CHEBI:29999"/>
        <dbReference type="ChEBI" id="CHEBI:30616"/>
        <dbReference type="ChEBI" id="CHEBI:83421"/>
        <dbReference type="ChEBI" id="CHEBI:456216"/>
        <dbReference type="EC" id="2.7.11.1"/>
    </reaction>
</comment>
<keyword evidence="7 11" id="KW-1133">Transmembrane helix</keyword>
<organism evidence="16 17">
    <name type="scientific">Naegleria lovaniensis</name>
    <name type="common">Amoeba</name>
    <dbReference type="NCBI Taxonomy" id="51637"/>
    <lineage>
        <taxon>Eukaryota</taxon>
        <taxon>Discoba</taxon>
        <taxon>Heterolobosea</taxon>
        <taxon>Tetramitia</taxon>
        <taxon>Eutetramitia</taxon>
        <taxon>Vahlkampfiidae</taxon>
        <taxon>Naegleria</taxon>
    </lineage>
</organism>
<keyword evidence="4 12" id="KW-0547">Nucleotide-binding</keyword>
<proteinExistence type="predicted"/>
<dbReference type="PROSITE" id="PS51751">
    <property type="entry name" value="EXPERA"/>
    <property type="match status" value="1"/>
</dbReference>
<keyword evidence="5" id="KW-0418">Kinase</keyword>
<evidence type="ECO:0000259" key="15">
    <source>
        <dbReference type="PROSITE" id="PS51751"/>
    </source>
</evidence>
<evidence type="ECO:0000256" key="8">
    <source>
        <dbReference type="ARBA" id="ARBA00023136"/>
    </source>
</evidence>
<keyword evidence="17" id="KW-1185">Reference proteome</keyword>
<dbReference type="Pfam" id="PF00069">
    <property type="entry name" value="Pkinase"/>
    <property type="match status" value="1"/>
</dbReference>
<dbReference type="SUPFAM" id="SSF56112">
    <property type="entry name" value="Protein kinase-like (PK-like)"/>
    <property type="match status" value="1"/>
</dbReference>
<name>A0AA88KAI3_NAELO</name>
<dbReference type="InterPro" id="IPR017441">
    <property type="entry name" value="Protein_kinase_ATP_BS"/>
</dbReference>
<dbReference type="PANTHER" id="PTHR44329">
    <property type="entry name" value="SERINE/THREONINE-PROTEIN KINASE TNNI3K-RELATED"/>
    <property type="match status" value="1"/>
</dbReference>
<dbReference type="GO" id="GO:0005524">
    <property type="term" value="F:ATP binding"/>
    <property type="evidence" value="ECO:0007669"/>
    <property type="project" value="UniProtKB-UniRule"/>
</dbReference>
<accession>A0AA88KAI3</accession>
<feature type="binding site" evidence="12">
    <location>
        <position position="542"/>
    </location>
    <ligand>
        <name>ATP</name>
        <dbReference type="ChEBI" id="CHEBI:30616"/>
    </ligand>
</feature>
<dbReference type="InterPro" id="IPR000719">
    <property type="entry name" value="Prot_kinase_dom"/>
</dbReference>
<evidence type="ECO:0000313" key="16">
    <source>
        <dbReference type="EMBL" id="KAG2370721.1"/>
    </source>
</evidence>
<dbReference type="Proteomes" id="UP000816034">
    <property type="component" value="Unassembled WGS sequence"/>
</dbReference>
<feature type="transmembrane region" description="Helical" evidence="13">
    <location>
        <begin position="145"/>
        <end position="166"/>
    </location>
</feature>
<protein>
    <recommendedName>
        <fullName evidence="18">Protein kinase domain-containing protein</fullName>
    </recommendedName>
</protein>
<comment type="subcellular location">
    <subcellularLocation>
        <location evidence="1">Membrane</location>
        <topology evidence="1">Multi-pass membrane protein</topology>
    </subcellularLocation>
</comment>
<evidence type="ECO:0000256" key="10">
    <source>
        <dbReference type="ARBA" id="ARBA00048679"/>
    </source>
</evidence>
<evidence type="ECO:0008006" key="18">
    <source>
        <dbReference type="Google" id="ProtNLM"/>
    </source>
</evidence>
<evidence type="ECO:0000256" key="3">
    <source>
        <dbReference type="ARBA" id="ARBA00022692"/>
    </source>
</evidence>
<comment type="caution">
    <text evidence="16">The sequence shown here is derived from an EMBL/GenBank/DDBJ whole genome shotgun (WGS) entry which is preliminary data.</text>
</comment>
<feature type="transmembrane region" description="Helical" evidence="13">
    <location>
        <begin position="12"/>
        <end position="32"/>
    </location>
</feature>
<dbReference type="SMART" id="SM00220">
    <property type="entry name" value="S_TKc"/>
    <property type="match status" value="1"/>
</dbReference>
<keyword evidence="8 11" id="KW-0472">Membrane</keyword>
<evidence type="ECO:0000256" key="1">
    <source>
        <dbReference type="ARBA" id="ARBA00004141"/>
    </source>
</evidence>
<comment type="catalytic activity">
    <reaction evidence="9">
        <text>L-threonyl-[protein] + ATP = O-phospho-L-threonyl-[protein] + ADP + H(+)</text>
        <dbReference type="Rhea" id="RHEA:46608"/>
        <dbReference type="Rhea" id="RHEA-COMP:11060"/>
        <dbReference type="Rhea" id="RHEA-COMP:11605"/>
        <dbReference type="ChEBI" id="CHEBI:15378"/>
        <dbReference type="ChEBI" id="CHEBI:30013"/>
        <dbReference type="ChEBI" id="CHEBI:30616"/>
        <dbReference type="ChEBI" id="CHEBI:61977"/>
        <dbReference type="ChEBI" id="CHEBI:456216"/>
        <dbReference type="EC" id="2.7.11.1"/>
    </reaction>
</comment>
<dbReference type="InterPro" id="IPR011009">
    <property type="entry name" value="Kinase-like_dom_sf"/>
</dbReference>
<feature type="domain" description="Protein kinase" evidence="14">
    <location>
        <begin position="515"/>
        <end position="795"/>
    </location>
</feature>